<dbReference type="GO" id="GO:0000272">
    <property type="term" value="P:polysaccharide catabolic process"/>
    <property type="evidence" value="ECO:0007669"/>
    <property type="project" value="UniProtKB-KW"/>
</dbReference>
<organism evidence="4 5">
    <name type="scientific">Hortaea werneckii</name>
    <name type="common">Black yeast</name>
    <name type="synonym">Cladosporium werneckii</name>
    <dbReference type="NCBI Taxonomy" id="91943"/>
    <lineage>
        <taxon>Eukaryota</taxon>
        <taxon>Fungi</taxon>
        <taxon>Dikarya</taxon>
        <taxon>Ascomycota</taxon>
        <taxon>Pezizomycotina</taxon>
        <taxon>Dothideomycetes</taxon>
        <taxon>Dothideomycetidae</taxon>
        <taxon>Mycosphaerellales</taxon>
        <taxon>Teratosphaeriaceae</taxon>
        <taxon>Hortaea</taxon>
    </lineage>
</organism>
<dbReference type="OrthoDB" id="95118at2759"/>
<proteinExistence type="inferred from homology"/>
<dbReference type="Gene3D" id="2.60.120.180">
    <property type="match status" value="1"/>
</dbReference>
<keyword evidence="2" id="KW-0624">Polysaccharide degradation</keyword>
<evidence type="ECO:0000256" key="3">
    <source>
        <dbReference type="SAM" id="SignalP"/>
    </source>
</evidence>
<comment type="caution">
    <text evidence="4">The sequence shown here is derived from an EMBL/GenBank/DDBJ whole genome shotgun (WGS) entry which is preliminary data.</text>
</comment>
<gene>
    <name evidence="4" type="ORF">D0867_13065</name>
</gene>
<dbReference type="InterPro" id="IPR013320">
    <property type="entry name" value="ConA-like_dom_sf"/>
</dbReference>
<keyword evidence="2" id="KW-0119">Carbohydrate metabolism</keyword>
<evidence type="ECO:0000313" key="4">
    <source>
        <dbReference type="EMBL" id="RMX96646.1"/>
    </source>
</evidence>
<dbReference type="PANTHER" id="PTHR34002">
    <property type="entry name" value="BLR1656 PROTEIN"/>
    <property type="match status" value="1"/>
</dbReference>
<feature type="chain" id="PRO_5018259192" description="Glycoside hydrolase family 12 protein" evidence="3">
    <location>
        <begin position="27"/>
        <end position="281"/>
    </location>
</feature>
<dbReference type="AlphaFoldDB" id="A0A3M6Y1I3"/>
<evidence type="ECO:0000256" key="2">
    <source>
        <dbReference type="RuleBase" id="RU361163"/>
    </source>
</evidence>
<evidence type="ECO:0000313" key="5">
    <source>
        <dbReference type="Proteomes" id="UP000271337"/>
    </source>
</evidence>
<keyword evidence="2" id="KW-0326">Glycosidase</keyword>
<reference evidence="4 5" key="1">
    <citation type="journal article" date="2018" name="BMC Genomics">
        <title>Genomic evidence for intraspecific hybridization in a clonal and extremely halotolerant yeast.</title>
        <authorList>
            <person name="Gostincar C."/>
            <person name="Stajich J.E."/>
            <person name="Zupancic J."/>
            <person name="Zalar P."/>
            <person name="Gunde-Cimerman N."/>
        </authorList>
    </citation>
    <scope>NUCLEOTIDE SEQUENCE [LARGE SCALE GENOMIC DNA]</scope>
    <source>
        <strain evidence="4 5">EXF-6669</strain>
    </source>
</reference>
<name>A0A3M6Y1I3_HORWE</name>
<dbReference type="EMBL" id="QWIL01002133">
    <property type="protein sequence ID" value="RMX96646.1"/>
    <property type="molecule type" value="Genomic_DNA"/>
</dbReference>
<dbReference type="VEuPathDB" id="FungiDB:BTJ68_12614"/>
<accession>A0A3M6Y1I3</accession>
<comment type="similarity">
    <text evidence="1 2">Belongs to the glycosyl hydrolase 12 (cellulase H) family.</text>
</comment>
<protein>
    <recommendedName>
        <fullName evidence="6">Glycoside hydrolase family 12 protein</fullName>
    </recommendedName>
</protein>
<feature type="signal peptide" evidence="3">
    <location>
        <begin position="1"/>
        <end position="26"/>
    </location>
</feature>
<keyword evidence="2" id="KW-0378">Hydrolase</keyword>
<dbReference type="SUPFAM" id="SSF49899">
    <property type="entry name" value="Concanavalin A-like lectins/glucanases"/>
    <property type="match status" value="1"/>
</dbReference>
<dbReference type="InterPro" id="IPR002594">
    <property type="entry name" value="GH12"/>
</dbReference>
<dbReference type="Proteomes" id="UP000271337">
    <property type="component" value="Unassembled WGS sequence"/>
</dbReference>
<dbReference type="GO" id="GO:0008810">
    <property type="term" value="F:cellulase activity"/>
    <property type="evidence" value="ECO:0007669"/>
    <property type="project" value="InterPro"/>
</dbReference>
<dbReference type="Pfam" id="PF01670">
    <property type="entry name" value="Glyco_hydro_12"/>
    <property type="match status" value="2"/>
</dbReference>
<keyword evidence="3" id="KW-0732">Signal</keyword>
<dbReference type="InterPro" id="IPR013319">
    <property type="entry name" value="GH11/12"/>
</dbReference>
<dbReference type="PANTHER" id="PTHR34002:SF9">
    <property type="entry name" value="XYLOGLUCAN-SPECIFIC ENDO-BETA-1,4-GLUCANASE A"/>
    <property type="match status" value="1"/>
</dbReference>
<sequence>MSSLLLHQSTTMRFLSLFVLASTAFAAPTDSLVQERATQQCGQYQTQYNGPYSLATNGWGWSTGTGSQCSEINNFSGNTIAWDTTWTWSGGPTTVKSYTNIQQQSYSRKQLGRYASMPTTWKWSYTGTNLAANGEYHPSFDGFRRLTNLFEVAYDTFVGTSPNGANAFEVMVWLGLYGDVSPLSSNGYPFTPIASPVINGVQFDLAYGLNGNVKFYSFVARSHAATTFSGDFLNFYKYLQQNYASNGFNSNLYLQAFQAGTEVFTGSNAKFDTTAYSVSIS</sequence>
<evidence type="ECO:0000256" key="1">
    <source>
        <dbReference type="ARBA" id="ARBA00005519"/>
    </source>
</evidence>
<evidence type="ECO:0008006" key="6">
    <source>
        <dbReference type="Google" id="ProtNLM"/>
    </source>
</evidence>